<keyword evidence="3" id="KW-0808">Transferase</keyword>
<evidence type="ECO:0000259" key="2">
    <source>
        <dbReference type="Pfam" id="PF13439"/>
    </source>
</evidence>
<dbReference type="GO" id="GO:0016757">
    <property type="term" value="F:glycosyltransferase activity"/>
    <property type="evidence" value="ECO:0007669"/>
    <property type="project" value="InterPro"/>
</dbReference>
<dbReference type="RefSeq" id="WP_136403125.1">
    <property type="nucleotide sequence ID" value="NZ_SSNZ01000003.1"/>
</dbReference>
<dbReference type="SUPFAM" id="SSF53756">
    <property type="entry name" value="UDP-Glycosyltransferase/glycogen phosphorylase"/>
    <property type="match status" value="1"/>
</dbReference>
<evidence type="ECO:0000259" key="1">
    <source>
        <dbReference type="Pfam" id="PF00534"/>
    </source>
</evidence>
<dbReference type="InterPro" id="IPR001296">
    <property type="entry name" value="Glyco_trans_1"/>
</dbReference>
<accession>A0A4V3W8B3</accession>
<organism evidence="3 4">
    <name type="scientific">Flavobacterium supellecticarium</name>
    <dbReference type="NCBI Taxonomy" id="2565924"/>
    <lineage>
        <taxon>Bacteria</taxon>
        <taxon>Pseudomonadati</taxon>
        <taxon>Bacteroidota</taxon>
        <taxon>Flavobacteriia</taxon>
        <taxon>Flavobacteriales</taxon>
        <taxon>Flavobacteriaceae</taxon>
        <taxon>Flavobacterium</taxon>
    </lineage>
</organism>
<dbReference type="OrthoDB" id="823685at2"/>
<dbReference type="CDD" id="cd03801">
    <property type="entry name" value="GT4_PimA-like"/>
    <property type="match status" value="1"/>
</dbReference>
<evidence type="ECO:0000313" key="3">
    <source>
        <dbReference type="EMBL" id="THF50584.1"/>
    </source>
</evidence>
<dbReference type="Pfam" id="PF13439">
    <property type="entry name" value="Glyco_transf_4"/>
    <property type="match status" value="1"/>
</dbReference>
<dbReference type="EMBL" id="SSNZ01000003">
    <property type="protein sequence ID" value="THF50584.1"/>
    <property type="molecule type" value="Genomic_DNA"/>
</dbReference>
<comment type="caution">
    <text evidence="3">The sequence shown here is derived from an EMBL/GenBank/DDBJ whole genome shotgun (WGS) entry which is preliminary data.</text>
</comment>
<sequence length="357" mass="40443">MRIVQLIDSLEIGGAEKMAVSYANALSAEISFSGLIATRKEGALKDELQSDVPYWFANRKSVLDFKALWRTRTFVKEHKVSILHAHSSSFFFAVLLKIIQPSLKIVWHDHYGYSDFVSERKNKRLLQWASFFFYRIIAVNEKLKNWSKKELHCKKVKYLPNFVAVVDSESGIRLHGTEGKRILCLANLRPQKNHWLLLEVAKNIKNSHPDWTFHLVGKDFKDAYSEQLRKQIHASQLQHTVFLYGSVAEVDVVIQQSEIGILTSISEGLPVSLLEYGYFGLPVVVTAVGEIPTVINGTNGILIPDGDTGSFTEALLQLIADPVKRTEIGTALQKDIKQHYIKESVVRDYLNFISNGN</sequence>
<reference evidence="3 4" key="1">
    <citation type="submission" date="2019-04" db="EMBL/GenBank/DDBJ databases">
        <title>Flavobacterium sp. nov. isolated from construction timber.</title>
        <authorList>
            <person name="Lin S.-Y."/>
            <person name="Chang C.-T."/>
            <person name="Young C.-C."/>
        </authorList>
    </citation>
    <scope>NUCLEOTIDE SEQUENCE [LARGE SCALE GENOMIC DNA]</scope>
    <source>
        <strain evidence="3 4">CC-CTC003</strain>
    </source>
</reference>
<feature type="domain" description="Glycosyltransferase subfamily 4-like N-terminal" evidence="2">
    <location>
        <begin position="12"/>
        <end position="163"/>
    </location>
</feature>
<protein>
    <submittedName>
        <fullName evidence="3">Glycosyltransferase family 4 protein</fullName>
    </submittedName>
</protein>
<dbReference type="PANTHER" id="PTHR12526">
    <property type="entry name" value="GLYCOSYLTRANSFERASE"/>
    <property type="match status" value="1"/>
</dbReference>
<evidence type="ECO:0000313" key="4">
    <source>
        <dbReference type="Proteomes" id="UP000307507"/>
    </source>
</evidence>
<dbReference type="InterPro" id="IPR028098">
    <property type="entry name" value="Glyco_trans_4-like_N"/>
</dbReference>
<proteinExistence type="predicted"/>
<dbReference type="AlphaFoldDB" id="A0A4V3W8B3"/>
<dbReference type="Proteomes" id="UP000307507">
    <property type="component" value="Unassembled WGS sequence"/>
</dbReference>
<keyword evidence="4" id="KW-1185">Reference proteome</keyword>
<dbReference type="Pfam" id="PF00534">
    <property type="entry name" value="Glycos_transf_1"/>
    <property type="match status" value="1"/>
</dbReference>
<gene>
    <name evidence="3" type="ORF">E6C50_10170</name>
</gene>
<feature type="domain" description="Glycosyl transferase family 1" evidence="1">
    <location>
        <begin position="175"/>
        <end position="331"/>
    </location>
</feature>
<dbReference type="Gene3D" id="3.40.50.2000">
    <property type="entry name" value="Glycogen Phosphorylase B"/>
    <property type="match status" value="2"/>
</dbReference>
<name>A0A4V3W8B3_9FLAO</name>